<dbReference type="Proteomes" id="UP001314181">
    <property type="component" value="Unassembled WGS sequence"/>
</dbReference>
<name>A0ABM9N905_9RICK</name>
<gene>
    <name evidence="1" type="ORF">CAXC1_350017</name>
</gene>
<comment type="caution">
    <text evidence="1">The sequence shown here is derived from an EMBL/GenBank/DDBJ whole genome shotgun (WGS) entry which is preliminary data.</text>
</comment>
<protein>
    <submittedName>
        <fullName evidence="1">Uncharacterized protein</fullName>
    </submittedName>
</protein>
<evidence type="ECO:0000313" key="1">
    <source>
        <dbReference type="EMBL" id="CAK8163390.1"/>
    </source>
</evidence>
<reference evidence="1 2" key="1">
    <citation type="submission" date="2024-01" db="EMBL/GenBank/DDBJ databases">
        <authorList>
            <person name="Kunselman E."/>
        </authorList>
    </citation>
    <scope>NUCLEOTIDE SEQUENCE [LARGE SCALE GENOMIC DNA]</scope>
    <source>
        <strain evidence="1">2 abalone samples</strain>
    </source>
</reference>
<proteinExistence type="predicted"/>
<accession>A0ABM9N905</accession>
<dbReference type="RefSeq" id="WP_338364568.1">
    <property type="nucleotide sequence ID" value="NZ_CAWVOK010000028.1"/>
</dbReference>
<organism evidence="1 2">
    <name type="scientific">Candidatus Xenohaliotis californiensis</name>
    <dbReference type="NCBI Taxonomy" id="84677"/>
    <lineage>
        <taxon>Bacteria</taxon>
        <taxon>Pseudomonadati</taxon>
        <taxon>Pseudomonadota</taxon>
        <taxon>Alphaproteobacteria</taxon>
        <taxon>Rickettsiales</taxon>
        <taxon>Anaplasmataceae</taxon>
        <taxon>Candidatus Xenohaliotis</taxon>
    </lineage>
</organism>
<dbReference type="EMBL" id="CAWVOK010000028">
    <property type="protein sequence ID" value="CAK8163390.1"/>
    <property type="molecule type" value="Genomic_DNA"/>
</dbReference>
<evidence type="ECO:0000313" key="2">
    <source>
        <dbReference type="Proteomes" id="UP001314181"/>
    </source>
</evidence>
<sequence>MIGVFIACFVYRYRKNKRTENAHNAQESLGQKEEEIDMQYLEACENDIENNILFDAENYRRFREPSPTNSFSRT</sequence>
<keyword evidence="2" id="KW-1185">Reference proteome</keyword>